<dbReference type="HOGENOM" id="CLU_1202845_0_0_9"/>
<accession>E6U1Q7</accession>
<evidence type="ECO:0000313" key="1">
    <source>
        <dbReference type="EMBL" id="ADU31554.1"/>
    </source>
</evidence>
<protein>
    <submittedName>
        <fullName evidence="1">Uncharacterized protein</fullName>
    </submittedName>
</protein>
<organism evidence="1 2">
    <name type="scientific">Evansella cellulosilytica (strain ATCC 21833 / DSM 2522 / FERM P-1141 / JCM 9156 / N-4)</name>
    <name type="common">Bacillus cellulosilyticus</name>
    <dbReference type="NCBI Taxonomy" id="649639"/>
    <lineage>
        <taxon>Bacteria</taxon>
        <taxon>Bacillati</taxon>
        <taxon>Bacillota</taxon>
        <taxon>Bacilli</taxon>
        <taxon>Bacillales</taxon>
        <taxon>Bacillaceae</taxon>
        <taxon>Evansella</taxon>
    </lineage>
</organism>
<proteinExistence type="predicted"/>
<dbReference type="eggNOG" id="ENOG5033M61">
    <property type="taxonomic scope" value="Bacteria"/>
</dbReference>
<dbReference type="RefSeq" id="WP_013489885.1">
    <property type="nucleotide sequence ID" value="NC_014829.1"/>
</dbReference>
<sequence>MFQHLIKKFEAKRAVWAEETQQRIMAYAEQERLEALRRMKKEEEQQCLLNNEVEKYLRTVHPTFLLKPEVQKALLNMLQARSEGTVSVNISMTKEMRKAYSYYHSEFKIFVQLLEHKGYKVSNNEELFLNTFITKLREKNYQLCMEKYGDFVPDNATIYEAFEHYFEIVEDQFKYESGNVDFFAIYLNQKGIAGDDWTKSRLKRKLKHYEKANKDEVRMKRLEKRLENIS</sequence>
<dbReference type="OrthoDB" id="2843375at2"/>
<dbReference type="EMBL" id="CP002394">
    <property type="protein sequence ID" value="ADU31554.1"/>
    <property type="molecule type" value="Genomic_DNA"/>
</dbReference>
<dbReference type="KEGG" id="bco:Bcell_3312"/>
<keyword evidence="2" id="KW-1185">Reference proteome</keyword>
<dbReference type="AlphaFoldDB" id="E6U1Q7"/>
<evidence type="ECO:0000313" key="2">
    <source>
        <dbReference type="Proteomes" id="UP000001401"/>
    </source>
</evidence>
<reference evidence="1 2" key="1">
    <citation type="submission" date="2010-12" db="EMBL/GenBank/DDBJ databases">
        <title>Complete sequence of Bacillus cellulosilyticus DSM 2522.</title>
        <authorList>
            <consortium name="US DOE Joint Genome Institute"/>
            <person name="Lucas S."/>
            <person name="Copeland A."/>
            <person name="Lapidus A."/>
            <person name="Cheng J.-F."/>
            <person name="Bruce D."/>
            <person name="Goodwin L."/>
            <person name="Pitluck S."/>
            <person name="Chertkov O."/>
            <person name="Detter J.C."/>
            <person name="Han C."/>
            <person name="Tapia R."/>
            <person name="Land M."/>
            <person name="Hauser L."/>
            <person name="Jeffries C."/>
            <person name="Kyrpides N."/>
            <person name="Ivanova N."/>
            <person name="Mikhailova N."/>
            <person name="Brumm P."/>
            <person name="Mead D."/>
            <person name="Woyke T."/>
        </authorList>
    </citation>
    <scope>NUCLEOTIDE SEQUENCE [LARGE SCALE GENOMIC DNA]</scope>
    <source>
        <strain evidence="2">ATCC 21833 / DSM 2522 / FERM P-1141 / JCM 9156 / N-4</strain>
    </source>
</reference>
<dbReference type="Proteomes" id="UP000001401">
    <property type="component" value="Chromosome"/>
</dbReference>
<name>E6U1Q7_EVAC2</name>
<gene>
    <name evidence="1" type="ordered locus">Bcell_3312</name>
</gene>